<evidence type="ECO:0000313" key="10">
    <source>
        <dbReference type="Proteomes" id="UP000050741"/>
    </source>
</evidence>
<evidence type="ECO:0000313" key="11">
    <source>
        <dbReference type="WBParaSite" id="GPLIN_000994700"/>
    </source>
</evidence>
<reference evidence="10" key="1">
    <citation type="submission" date="2013-12" db="EMBL/GenBank/DDBJ databases">
        <authorList>
            <person name="Aslett M."/>
        </authorList>
    </citation>
    <scope>NUCLEOTIDE SEQUENCE [LARGE SCALE GENOMIC DNA]</scope>
    <source>
        <strain evidence="10">Lindley</strain>
    </source>
</reference>
<evidence type="ECO:0000256" key="6">
    <source>
        <dbReference type="ARBA" id="ARBA00023242"/>
    </source>
</evidence>
<evidence type="ECO:0000256" key="8">
    <source>
        <dbReference type="RuleBase" id="RU364141"/>
    </source>
</evidence>
<dbReference type="AlphaFoldDB" id="A0A183CAP6"/>
<keyword evidence="6 8" id="KW-0539">Nucleus</keyword>
<keyword evidence="4 8" id="KW-0805">Transcription regulation</keyword>
<evidence type="ECO:0000256" key="9">
    <source>
        <dbReference type="SAM" id="MobiDB-lite"/>
    </source>
</evidence>
<dbReference type="GO" id="GO:0016592">
    <property type="term" value="C:mediator complex"/>
    <property type="evidence" value="ECO:0007669"/>
    <property type="project" value="InterPro"/>
</dbReference>
<feature type="compositionally biased region" description="Polar residues" evidence="9">
    <location>
        <begin position="284"/>
        <end position="294"/>
    </location>
</feature>
<reference evidence="11" key="3">
    <citation type="submission" date="2016-06" db="UniProtKB">
        <authorList>
            <consortium name="WormBaseParasite"/>
        </authorList>
    </citation>
    <scope>IDENTIFICATION</scope>
</reference>
<keyword evidence="8" id="KW-0010">Activator</keyword>
<feature type="region of interest" description="Disordered" evidence="9">
    <location>
        <begin position="217"/>
        <end position="294"/>
    </location>
</feature>
<comment type="subcellular location">
    <subcellularLocation>
        <location evidence="1 8">Nucleus</location>
    </subcellularLocation>
</comment>
<protein>
    <recommendedName>
        <fullName evidence="3 8">Mediator of RNA polymerase II transcription subunit 4</fullName>
    </recommendedName>
    <alternativeName>
        <fullName evidence="7 8">Mediator complex subunit 4</fullName>
    </alternativeName>
</protein>
<dbReference type="GO" id="GO:0006357">
    <property type="term" value="P:regulation of transcription by RNA polymerase II"/>
    <property type="evidence" value="ECO:0007669"/>
    <property type="project" value="InterPro"/>
</dbReference>
<feature type="compositionally biased region" description="Low complexity" evidence="9">
    <location>
        <begin position="250"/>
        <end position="283"/>
    </location>
</feature>
<dbReference type="PANTHER" id="PTHR13208">
    <property type="entry name" value="MEDIATOR OF RNA POLYMERASE II TRANSCRIPTION SUBUNIT 4"/>
    <property type="match status" value="1"/>
</dbReference>
<keyword evidence="5 8" id="KW-0804">Transcription</keyword>
<comment type="similarity">
    <text evidence="2 8">Belongs to the Mediator complex subunit 4 family.</text>
</comment>
<dbReference type="InterPro" id="IPR019258">
    <property type="entry name" value="Mediator_Med4"/>
</dbReference>
<evidence type="ECO:0000256" key="3">
    <source>
        <dbReference type="ARBA" id="ARBA00020629"/>
    </source>
</evidence>
<dbReference type="WBParaSite" id="GPLIN_000994700">
    <property type="protein sequence ID" value="GPLIN_000994700"/>
    <property type="gene ID" value="GPLIN_000994700"/>
</dbReference>
<feature type="region of interest" description="Disordered" evidence="9">
    <location>
        <begin position="353"/>
        <end position="373"/>
    </location>
</feature>
<dbReference type="Pfam" id="PF10018">
    <property type="entry name" value="Med4"/>
    <property type="match status" value="1"/>
</dbReference>
<dbReference type="PANTHER" id="PTHR13208:SF2">
    <property type="entry name" value="MEDIATOR OF RNA POLYMERASE II TRANSCRIPTION SUBUNIT 4"/>
    <property type="match status" value="1"/>
</dbReference>
<evidence type="ECO:0000256" key="2">
    <source>
        <dbReference type="ARBA" id="ARBA00009626"/>
    </source>
</evidence>
<evidence type="ECO:0000256" key="4">
    <source>
        <dbReference type="ARBA" id="ARBA00023015"/>
    </source>
</evidence>
<dbReference type="Proteomes" id="UP000050741">
    <property type="component" value="Unassembled WGS sequence"/>
</dbReference>
<keyword evidence="10" id="KW-1185">Reference proteome</keyword>
<name>A0A183CAP6_GLOPA</name>
<evidence type="ECO:0000256" key="5">
    <source>
        <dbReference type="ARBA" id="ARBA00023163"/>
    </source>
</evidence>
<proteinExistence type="inferred from homology"/>
<accession>A0A183CAP6</accession>
<sequence length="448" mass="49725">MEVSLKEQLSDVVNELESVTKQILQNLFADIKKDAQEKSPDEQLKALIESFNDKQSGLVILLKNVPTHQQRQRHIRSLQEGVQRRDGIIGKLADQIKSIEGSVIEATYQAEKKLKSVKQSEMNRVFSEDVIRFAHQISKNHSVASSVYWQQGDPSRPYPTEANFALSNLLLSRTQPNVPLTFASQTASGGMLKSVFNVPGMPQKAFSPSPRLAMFGANMGASTSSASPRGRPSGTGARMASPSTRPKILQRSSSQQSPRFSQLGGLPGQQQPSLIQPSPNSLSMVQPPQSSSNFVSPVGQMMVNLPTNLKPPAPDVQKSEFGLSDPDILQDLRNYRRFSTRNHSSKVELFAQSAPTVTGRKRSQSRHIGQNGRTEEIRNCSAAIGETAKKQKAAEEEKHSDSLIQLKFFSFDKFKGKCEGFDEDFKELKNKREEIETNLRTLIVFTLN</sequence>
<organism evidence="10 11">
    <name type="scientific">Globodera pallida</name>
    <name type="common">Potato cyst nematode worm</name>
    <name type="synonym">Heterodera pallida</name>
    <dbReference type="NCBI Taxonomy" id="36090"/>
    <lineage>
        <taxon>Eukaryota</taxon>
        <taxon>Metazoa</taxon>
        <taxon>Ecdysozoa</taxon>
        <taxon>Nematoda</taxon>
        <taxon>Chromadorea</taxon>
        <taxon>Rhabditida</taxon>
        <taxon>Tylenchina</taxon>
        <taxon>Tylenchomorpha</taxon>
        <taxon>Tylenchoidea</taxon>
        <taxon>Heteroderidae</taxon>
        <taxon>Heteroderinae</taxon>
        <taxon>Globodera</taxon>
    </lineage>
</organism>
<comment type="function">
    <text evidence="8">Component of the Mediator complex, a coactivator involved in the regulated transcription of nearly all RNA polymerase II-dependent genes. Mediator functions as a bridge to convey information from gene-specific regulatory proteins to the basal RNA polymerase II transcription machinery. Mediator is recruited to promoters by direct interactions with regulatory proteins and serves as a scaffold for the assembly of a functional preinitiation complex with RNA polymerase II and the general transcription factors.</text>
</comment>
<dbReference type="GO" id="GO:0003712">
    <property type="term" value="F:transcription coregulator activity"/>
    <property type="evidence" value="ECO:0007669"/>
    <property type="project" value="InterPro"/>
</dbReference>
<comment type="subunit">
    <text evidence="8">Component of the Mediator complex.</text>
</comment>
<evidence type="ECO:0000256" key="1">
    <source>
        <dbReference type="ARBA" id="ARBA00004123"/>
    </source>
</evidence>
<gene>
    <name evidence="8" type="primary">MED4</name>
</gene>
<evidence type="ECO:0000256" key="7">
    <source>
        <dbReference type="ARBA" id="ARBA00031257"/>
    </source>
</evidence>
<reference evidence="10" key="2">
    <citation type="submission" date="2014-05" db="EMBL/GenBank/DDBJ databases">
        <title>The genome and life-stage specific transcriptomes of Globodera pallida elucidate key aspects of plant parasitism by a cyst nematode.</title>
        <authorList>
            <person name="Cotton J.A."/>
            <person name="Lilley C.J."/>
            <person name="Jones L.M."/>
            <person name="Kikuchi T."/>
            <person name="Reid A.J."/>
            <person name="Thorpe P."/>
            <person name="Tsai I.J."/>
            <person name="Beasley H."/>
            <person name="Blok V."/>
            <person name="Cock P.J.A."/>
            <person name="Van den Akker S.E."/>
            <person name="Holroyd N."/>
            <person name="Hunt M."/>
            <person name="Mantelin S."/>
            <person name="Naghra H."/>
            <person name="Pain A."/>
            <person name="Palomares-Rius J.E."/>
            <person name="Zarowiecki M."/>
            <person name="Berriman M."/>
            <person name="Jones J.T."/>
            <person name="Urwin P.E."/>
        </authorList>
    </citation>
    <scope>NUCLEOTIDE SEQUENCE [LARGE SCALE GENOMIC DNA]</scope>
    <source>
        <strain evidence="10">Lindley</strain>
    </source>
</reference>
<dbReference type="GO" id="GO:0070847">
    <property type="term" value="C:core mediator complex"/>
    <property type="evidence" value="ECO:0007669"/>
    <property type="project" value="TreeGrafter"/>
</dbReference>